<dbReference type="PANTHER" id="PTHR15666">
    <property type="entry name" value="COMM DOMAIN CONTAINING PROTEIN 5"/>
    <property type="match status" value="1"/>
</dbReference>
<proteinExistence type="inferred from homology"/>
<evidence type="ECO:0000313" key="4">
    <source>
        <dbReference type="Proteomes" id="UP000694925"/>
    </source>
</evidence>
<dbReference type="GO" id="GO:0005634">
    <property type="term" value="C:nucleus"/>
    <property type="evidence" value="ECO:0007669"/>
    <property type="project" value="TreeGrafter"/>
</dbReference>
<protein>
    <recommendedName>
        <fullName evidence="1">COMM domain-containing protein 5</fullName>
    </recommendedName>
</protein>
<sequence>MSNFQTQLVYALGNRTKVFPELKKVFVRPLIQIAVKAINQEYIEEGILDRISKKYNVPEETVDEYYSVIFTVLRINLGTLSQNVKPAEFKQLLEELKLSAECIDDLSTVVYGLKRPELISGLVQKTKFYPHLIACKWRIDITISSSILNRVLEPHIIMEWTFSNGKRQIFELSLTKFHQLRHAIATILVEMQKVEQQCASKNIICS</sequence>
<dbReference type="GeneID" id="108627349"/>
<name>A0AAJ7J448_9HYME</name>
<reference evidence="5" key="1">
    <citation type="submission" date="2025-08" db="UniProtKB">
        <authorList>
            <consortium name="RefSeq"/>
        </authorList>
    </citation>
    <scope>IDENTIFICATION</scope>
    <source>
        <tissue evidence="5">Whole body</tissue>
    </source>
</reference>
<dbReference type="PROSITE" id="PS51269">
    <property type="entry name" value="COMM"/>
    <property type="match status" value="1"/>
</dbReference>
<organism evidence="4 5">
    <name type="scientific">Ceratina calcarata</name>
    <dbReference type="NCBI Taxonomy" id="156304"/>
    <lineage>
        <taxon>Eukaryota</taxon>
        <taxon>Metazoa</taxon>
        <taxon>Ecdysozoa</taxon>
        <taxon>Arthropoda</taxon>
        <taxon>Hexapoda</taxon>
        <taxon>Insecta</taxon>
        <taxon>Pterygota</taxon>
        <taxon>Neoptera</taxon>
        <taxon>Endopterygota</taxon>
        <taxon>Hymenoptera</taxon>
        <taxon>Apocrita</taxon>
        <taxon>Aculeata</taxon>
        <taxon>Apoidea</taxon>
        <taxon>Anthophila</taxon>
        <taxon>Apidae</taxon>
        <taxon>Ceratina</taxon>
        <taxon>Zadontomerus</taxon>
    </lineage>
</organism>
<feature type="domain" description="COMM" evidence="3">
    <location>
        <begin position="131"/>
        <end position="195"/>
    </location>
</feature>
<comment type="similarity">
    <text evidence="2">Belongs to the COMM domain-containing protein 5 family.</text>
</comment>
<dbReference type="AlphaFoldDB" id="A0AAJ7J448"/>
<dbReference type="PANTHER" id="PTHR15666:SF1">
    <property type="entry name" value="COMM DOMAIN-CONTAINING PROTEIN 5"/>
    <property type="match status" value="1"/>
</dbReference>
<dbReference type="Pfam" id="PF07258">
    <property type="entry name" value="COMM_domain"/>
    <property type="match status" value="1"/>
</dbReference>
<gene>
    <name evidence="5" type="primary">LOC108627349</name>
</gene>
<dbReference type="Proteomes" id="UP000694925">
    <property type="component" value="Unplaced"/>
</dbReference>
<dbReference type="RefSeq" id="XP_017884034.1">
    <property type="nucleotide sequence ID" value="XM_018028545.2"/>
</dbReference>
<accession>A0AAJ7J448</accession>
<dbReference type="InterPro" id="IPR037357">
    <property type="entry name" value="COMMD5"/>
</dbReference>
<evidence type="ECO:0000256" key="1">
    <source>
        <dbReference type="ARBA" id="ARBA00016556"/>
    </source>
</evidence>
<evidence type="ECO:0000313" key="5">
    <source>
        <dbReference type="RefSeq" id="XP_017884034.1"/>
    </source>
</evidence>
<dbReference type="InterPro" id="IPR017920">
    <property type="entry name" value="COMM"/>
</dbReference>
<evidence type="ECO:0000259" key="3">
    <source>
        <dbReference type="PROSITE" id="PS51269"/>
    </source>
</evidence>
<dbReference type="KEGG" id="ccal:108627349"/>
<keyword evidence="4" id="KW-1185">Reference proteome</keyword>
<evidence type="ECO:0000256" key="2">
    <source>
        <dbReference type="ARBA" id="ARBA00093452"/>
    </source>
</evidence>